<organism evidence="10 11">
    <name type="scientific">Parasponia andersonii</name>
    <name type="common">Sponia andersonii</name>
    <dbReference type="NCBI Taxonomy" id="3476"/>
    <lineage>
        <taxon>Eukaryota</taxon>
        <taxon>Viridiplantae</taxon>
        <taxon>Streptophyta</taxon>
        <taxon>Embryophyta</taxon>
        <taxon>Tracheophyta</taxon>
        <taxon>Spermatophyta</taxon>
        <taxon>Magnoliopsida</taxon>
        <taxon>eudicotyledons</taxon>
        <taxon>Gunneridae</taxon>
        <taxon>Pentapetalae</taxon>
        <taxon>rosids</taxon>
        <taxon>fabids</taxon>
        <taxon>Rosales</taxon>
        <taxon>Cannabaceae</taxon>
        <taxon>Parasponia</taxon>
    </lineage>
</organism>
<dbReference type="SUPFAM" id="SSF48403">
    <property type="entry name" value="Ankyrin repeat"/>
    <property type="match status" value="1"/>
</dbReference>
<dbReference type="PROSITE" id="PS50088">
    <property type="entry name" value="ANK_REPEAT"/>
    <property type="match status" value="2"/>
</dbReference>
<evidence type="ECO:0000256" key="5">
    <source>
        <dbReference type="ARBA" id="ARBA00023043"/>
    </source>
</evidence>
<dbReference type="Proteomes" id="UP000237105">
    <property type="component" value="Unassembled WGS sequence"/>
</dbReference>
<feature type="transmembrane region" description="Helical" evidence="8">
    <location>
        <begin position="440"/>
        <end position="459"/>
    </location>
</feature>
<evidence type="ECO:0000256" key="6">
    <source>
        <dbReference type="ARBA" id="ARBA00023136"/>
    </source>
</evidence>
<sequence>MLHARLFEASLSGDVEALHQLIKENPLILADYALISPHENPLHIAIKAGKLGFVKEMLRLKPDLVTELNKDGFRPLDIASALGRVEIVKELITSCTTTTSICRLKGRDGRTALHYAATSGKLDVMDELISSSKECVKDVTALGETALHLAMKYYKLEAFRNLIEWLPKIGLEEIVNWGEKDGNTVLHLAVARKQHESVELLLSRTKPELNARNSRGLTATDIVDILIMDNPSDFQLKETLQYAGVLNGSAQDHNSSSSEITISNMSQEADHDQRDWIKYFRYQRKRDSPSDTRNALLVVATLIATVTFQAGVNPPSSFSLTKSNNTQINLATTTRKDGANVPYGYTLVDVHDIITPSPVSLEMMPTPWAVAGFGAVLANLSTLAASEMFLFGNSLGLAASLNVIIYLTAGFPFQRELHISIYSMMFAYGWCLQDLEAEKLLRIVILGFAFLLPFSLRWFPRWAKRIRTWWINKHTMMNSRVEHYPTL</sequence>
<dbReference type="Gene3D" id="1.25.40.20">
    <property type="entry name" value="Ankyrin repeat-containing domain"/>
    <property type="match status" value="1"/>
</dbReference>
<name>A0A2P5CCV3_PARAD</name>
<evidence type="ECO:0000256" key="4">
    <source>
        <dbReference type="ARBA" id="ARBA00022989"/>
    </source>
</evidence>
<feature type="repeat" description="ANK" evidence="7">
    <location>
        <begin position="108"/>
        <end position="130"/>
    </location>
</feature>
<protein>
    <submittedName>
        <fullName evidence="10">Transmembrane protein</fullName>
    </submittedName>
</protein>
<evidence type="ECO:0000256" key="3">
    <source>
        <dbReference type="ARBA" id="ARBA00022737"/>
    </source>
</evidence>
<evidence type="ECO:0000313" key="10">
    <source>
        <dbReference type="EMBL" id="PON58835.1"/>
    </source>
</evidence>
<dbReference type="PANTHER" id="PTHR24186">
    <property type="entry name" value="PROTEIN PHOSPHATASE 1 REGULATORY SUBUNIT"/>
    <property type="match status" value="1"/>
</dbReference>
<reference evidence="11" key="1">
    <citation type="submission" date="2016-06" db="EMBL/GenBank/DDBJ databases">
        <title>Parallel loss of symbiosis genes in relatives of nitrogen-fixing non-legume Parasponia.</title>
        <authorList>
            <person name="Van Velzen R."/>
            <person name="Holmer R."/>
            <person name="Bu F."/>
            <person name="Rutten L."/>
            <person name="Van Zeijl A."/>
            <person name="Liu W."/>
            <person name="Santuari L."/>
            <person name="Cao Q."/>
            <person name="Sharma T."/>
            <person name="Shen D."/>
            <person name="Roswanjaya Y."/>
            <person name="Wardhani T."/>
            <person name="Kalhor M.S."/>
            <person name="Jansen J."/>
            <person name="Van den Hoogen J."/>
            <person name="Gungor B."/>
            <person name="Hartog M."/>
            <person name="Hontelez J."/>
            <person name="Verver J."/>
            <person name="Yang W.-C."/>
            <person name="Schijlen E."/>
            <person name="Repin R."/>
            <person name="Schilthuizen M."/>
            <person name="Schranz E."/>
            <person name="Heidstra R."/>
            <person name="Miyata K."/>
            <person name="Fedorova E."/>
            <person name="Kohlen W."/>
            <person name="Bisseling T."/>
            <person name="Smit S."/>
            <person name="Geurts R."/>
        </authorList>
    </citation>
    <scope>NUCLEOTIDE SEQUENCE [LARGE SCALE GENOMIC DNA]</scope>
    <source>
        <strain evidence="11">cv. WU1-14</strain>
    </source>
</reference>
<dbReference type="InterPro" id="IPR036770">
    <property type="entry name" value="Ankyrin_rpt-contain_sf"/>
</dbReference>
<keyword evidence="6 8" id="KW-0472">Membrane</keyword>
<dbReference type="EMBL" id="JXTB01000145">
    <property type="protein sequence ID" value="PON58835.1"/>
    <property type="molecule type" value="Genomic_DNA"/>
</dbReference>
<gene>
    <name evidence="10" type="ORF">PanWU01x14_163500</name>
</gene>
<dbReference type="Pfam" id="PF13962">
    <property type="entry name" value="PGG"/>
    <property type="match status" value="1"/>
</dbReference>
<evidence type="ECO:0000256" key="7">
    <source>
        <dbReference type="PROSITE-ProRule" id="PRU00023"/>
    </source>
</evidence>
<evidence type="ECO:0000259" key="9">
    <source>
        <dbReference type="Pfam" id="PF13962"/>
    </source>
</evidence>
<proteinExistence type="predicted"/>
<keyword evidence="5 7" id="KW-0040">ANK repeat</keyword>
<dbReference type="SMART" id="SM00248">
    <property type="entry name" value="ANK"/>
    <property type="match status" value="6"/>
</dbReference>
<comment type="caution">
    <text evidence="10">The sequence shown here is derived from an EMBL/GenBank/DDBJ whole genome shotgun (WGS) entry which is preliminary data.</text>
</comment>
<feature type="domain" description="PGG" evidence="9">
    <location>
        <begin position="290"/>
        <end position="323"/>
    </location>
</feature>
<dbReference type="GO" id="GO:0005886">
    <property type="term" value="C:plasma membrane"/>
    <property type="evidence" value="ECO:0007669"/>
    <property type="project" value="TreeGrafter"/>
</dbReference>
<evidence type="ECO:0000313" key="11">
    <source>
        <dbReference type="Proteomes" id="UP000237105"/>
    </source>
</evidence>
<evidence type="ECO:0000256" key="2">
    <source>
        <dbReference type="ARBA" id="ARBA00022692"/>
    </source>
</evidence>
<evidence type="ECO:0000256" key="1">
    <source>
        <dbReference type="ARBA" id="ARBA00004141"/>
    </source>
</evidence>
<dbReference type="InterPro" id="IPR002110">
    <property type="entry name" value="Ankyrin_rpt"/>
</dbReference>
<comment type="subcellular location">
    <subcellularLocation>
        <location evidence="1">Membrane</location>
        <topology evidence="1">Multi-pass membrane protein</topology>
    </subcellularLocation>
</comment>
<dbReference type="PANTHER" id="PTHR24186:SF37">
    <property type="entry name" value="PGG DOMAIN-CONTAINING PROTEIN"/>
    <property type="match status" value="1"/>
</dbReference>
<dbReference type="STRING" id="3476.A0A2P5CCV3"/>
<accession>A0A2P5CCV3</accession>
<keyword evidence="4 8" id="KW-1133">Transmembrane helix</keyword>
<dbReference type="OrthoDB" id="674805at2759"/>
<evidence type="ECO:0000256" key="8">
    <source>
        <dbReference type="SAM" id="Phobius"/>
    </source>
</evidence>
<dbReference type="AlphaFoldDB" id="A0A2P5CCV3"/>
<keyword evidence="3" id="KW-0677">Repeat</keyword>
<keyword evidence="11" id="KW-1185">Reference proteome</keyword>
<dbReference type="InterPro" id="IPR026961">
    <property type="entry name" value="PGG_dom"/>
</dbReference>
<feature type="repeat" description="ANK" evidence="7">
    <location>
        <begin position="181"/>
        <end position="204"/>
    </location>
</feature>
<dbReference type="PROSITE" id="PS50297">
    <property type="entry name" value="ANK_REP_REGION"/>
    <property type="match status" value="2"/>
</dbReference>
<keyword evidence="2 8" id="KW-0812">Transmembrane</keyword>
<dbReference type="Pfam" id="PF12796">
    <property type="entry name" value="Ank_2"/>
    <property type="match status" value="2"/>
</dbReference>
<feature type="transmembrane region" description="Helical" evidence="8">
    <location>
        <begin position="368"/>
        <end position="391"/>
    </location>
</feature>